<gene>
    <name evidence="4" type="ORF">GP486_007093</name>
</gene>
<keyword evidence="1" id="KW-0677">Repeat</keyword>
<dbReference type="SUPFAM" id="SSF53474">
    <property type="entry name" value="alpha/beta-Hydrolases"/>
    <property type="match status" value="1"/>
</dbReference>
<dbReference type="Pfam" id="PF24883">
    <property type="entry name" value="NPHP3_N"/>
    <property type="match status" value="1"/>
</dbReference>
<protein>
    <recommendedName>
        <fullName evidence="3">NACHT domain-containing protein</fullName>
    </recommendedName>
</protein>
<dbReference type="InterPro" id="IPR007111">
    <property type="entry name" value="NACHT_NTPase"/>
</dbReference>
<evidence type="ECO:0000259" key="3">
    <source>
        <dbReference type="PROSITE" id="PS50837"/>
    </source>
</evidence>
<dbReference type="AlphaFoldDB" id="A0A9P8IGD5"/>
<organism evidence="4 5">
    <name type="scientific">Trichoglossum hirsutum</name>
    <dbReference type="NCBI Taxonomy" id="265104"/>
    <lineage>
        <taxon>Eukaryota</taxon>
        <taxon>Fungi</taxon>
        <taxon>Dikarya</taxon>
        <taxon>Ascomycota</taxon>
        <taxon>Pezizomycotina</taxon>
        <taxon>Geoglossomycetes</taxon>
        <taxon>Geoglossales</taxon>
        <taxon>Geoglossaceae</taxon>
        <taxon>Trichoglossum</taxon>
    </lineage>
</organism>
<dbReference type="InterPro" id="IPR029058">
    <property type="entry name" value="AB_hydrolase_fold"/>
</dbReference>
<evidence type="ECO:0000313" key="5">
    <source>
        <dbReference type="Proteomes" id="UP000750711"/>
    </source>
</evidence>
<dbReference type="EMBL" id="JAGHQM010001831">
    <property type="protein sequence ID" value="KAH0551690.1"/>
    <property type="molecule type" value="Genomic_DNA"/>
</dbReference>
<comment type="caution">
    <text evidence="4">The sequence shown here is derived from an EMBL/GenBank/DDBJ whole genome shotgun (WGS) entry which is preliminary data.</text>
</comment>
<evidence type="ECO:0000256" key="1">
    <source>
        <dbReference type="ARBA" id="ARBA00022737"/>
    </source>
</evidence>
<reference evidence="4" key="1">
    <citation type="submission" date="2021-03" db="EMBL/GenBank/DDBJ databases">
        <title>Comparative genomics and phylogenomic investigation of the class Geoglossomycetes provide insights into ecological specialization and systematics.</title>
        <authorList>
            <person name="Melie T."/>
            <person name="Pirro S."/>
            <person name="Miller A.N."/>
            <person name="Quandt A."/>
        </authorList>
    </citation>
    <scope>NUCLEOTIDE SEQUENCE</scope>
    <source>
        <strain evidence="4">CAQ_001_2017</strain>
    </source>
</reference>
<dbReference type="PROSITE" id="PS50837">
    <property type="entry name" value="NACHT"/>
    <property type="match status" value="1"/>
</dbReference>
<feature type="domain" description="NACHT" evidence="3">
    <location>
        <begin position="356"/>
        <end position="575"/>
    </location>
</feature>
<dbReference type="PANTHER" id="PTHR10039:SF5">
    <property type="entry name" value="NACHT DOMAIN-CONTAINING PROTEIN"/>
    <property type="match status" value="1"/>
</dbReference>
<dbReference type="InterPro" id="IPR027417">
    <property type="entry name" value="P-loop_NTPase"/>
</dbReference>
<dbReference type="Pfam" id="PF22939">
    <property type="entry name" value="WHD_GPIID"/>
    <property type="match status" value="1"/>
</dbReference>
<feature type="region of interest" description="Disordered" evidence="2">
    <location>
        <begin position="1"/>
        <end position="40"/>
    </location>
</feature>
<dbReference type="InterPro" id="IPR056884">
    <property type="entry name" value="NPHP3-like_N"/>
</dbReference>
<name>A0A9P8IGD5_9PEZI</name>
<evidence type="ECO:0000256" key="2">
    <source>
        <dbReference type="SAM" id="MobiDB-lite"/>
    </source>
</evidence>
<dbReference type="Gene3D" id="3.40.50.300">
    <property type="entry name" value="P-loop containing nucleotide triphosphate hydrolases"/>
    <property type="match status" value="1"/>
</dbReference>
<dbReference type="Gene3D" id="3.40.50.1820">
    <property type="entry name" value="alpha/beta hydrolase"/>
    <property type="match status" value="1"/>
</dbReference>
<evidence type="ECO:0000313" key="4">
    <source>
        <dbReference type="EMBL" id="KAH0551690.1"/>
    </source>
</evidence>
<proteinExistence type="predicted"/>
<dbReference type="Proteomes" id="UP000750711">
    <property type="component" value="Unassembled WGS sequence"/>
</dbReference>
<dbReference type="FunFam" id="3.40.50.300:FF:001638">
    <property type="entry name" value="NACHT and WD40 domain protein"/>
    <property type="match status" value="1"/>
</dbReference>
<dbReference type="SUPFAM" id="SSF52540">
    <property type="entry name" value="P-loop containing nucleoside triphosphate hydrolases"/>
    <property type="match status" value="1"/>
</dbReference>
<dbReference type="PANTHER" id="PTHR10039">
    <property type="entry name" value="AMELOGENIN"/>
    <property type="match status" value="1"/>
</dbReference>
<dbReference type="InterPro" id="IPR054471">
    <property type="entry name" value="GPIID_WHD"/>
</dbReference>
<sequence>MEKLKGVFNPRRKKPQTAYSPRSRLDAEHSRWSSKGPPPNPLFPDGVEVLHDCPDATVDICFVHGLTGDRVSSWTAHGQTDPWPKTLLPPKLSKARILTYGYDAYIVRKLVAGSNRLIDHAANLLHDLTLGGLVCKEAILLSRNNPEAHLRGIFDCTRGIIFMGTPHKGAWMANWARIPASALGLVKSTNTSLLKILETDDQYLESIQVRFWSMIRELREAGRSLDVTCFFEELPSPVIGEVVSKDSATLEDYNSVSIRANHEDMVKFSSERDNGFKRLLGELIRWESQISTANSNGNTYKMDERDLQCLKDLRATDPYYDKMHIEKTKGGLLKDSYVWILENADFQQWRNGQQSQLLWIKGDPGKGKTMLLCGIADELKKSAAGLVSFFFLQSTDLRINNPTAVLRGLIYLLASQQPLLIHHVRKKYDHAGKELFTDSNAWFALSDIFTNILEDLSLKDAYMIIDALDECKTDLPQLLDFIVQKSSAAPHVKWVVSSRNWPDIEERLEAAGQKVRMCLELNAASISTAVGIYIRHKVRQLAQLKNYEDKTTDAVREHLSSNANDTFLWVALVCQNLEKVPRLETLAKLSTFPPGLDSFYERMIEEVYNSDLCKQILAFATSVYRPITLHELASFIELPDGTSNTFESWEEAVRLCGSFLTLRERTVYFVHQSAKDFLLKKAYDKIFPSGIEEVHHAIFSRSLHVMSKTLRRDIYGLGAPGFPIERVRQPEPDPLAAVRYSCIYWVDHLCDFNSSRNTKGDLQDHGAVDRFLRTKYIYWLEALSLLRSMSEGVISMTKLENAYQVYIQ</sequence>
<accession>A0A9P8IGD5</accession>
<keyword evidence="5" id="KW-1185">Reference proteome</keyword>